<gene>
    <name evidence="2" type="ORF">SAMN05216352_11123</name>
</gene>
<feature type="chain" id="PRO_5038924544" evidence="1">
    <location>
        <begin position="24"/>
        <end position="152"/>
    </location>
</feature>
<organism evidence="2 3">
    <name type="scientific">Alteribacillus bidgolensis</name>
    <dbReference type="NCBI Taxonomy" id="930129"/>
    <lineage>
        <taxon>Bacteria</taxon>
        <taxon>Bacillati</taxon>
        <taxon>Bacillota</taxon>
        <taxon>Bacilli</taxon>
        <taxon>Bacillales</taxon>
        <taxon>Bacillaceae</taxon>
        <taxon>Alteribacillus</taxon>
    </lineage>
</organism>
<evidence type="ECO:0000313" key="3">
    <source>
        <dbReference type="Proteomes" id="UP000199017"/>
    </source>
</evidence>
<dbReference type="Proteomes" id="UP000199017">
    <property type="component" value="Unassembled WGS sequence"/>
</dbReference>
<evidence type="ECO:0000313" key="2">
    <source>
        <dbReference type="EMBL" id="SDI72777.1"/>
    </source>
</evidence>
<name>A0A1G8MY91_9BACI</name>
<proteinExistence type="predicted"/>
<sequence>MRRLVVKMLVAVLAIVTISTVTLDRASAQEEVFWAHPSTTDDYGGTTFSTTTTISRDQLIDINNYFNTRDTNKSVQYGIATTLISTPLSYHVSIPAGLAVSLLTGYSESQGDIVNDHLINHVKSNYTVTIDYRYKQVGSSDGYYYIDSISIY</sequence>
<dbReference type="RefSeq" id="WP_091586862.1">
    <property type="nucleotide sequence ID" value="NZ_FNDU01000011.1"/>
</dbReference>
<evidence type="ECO:0000256" key="1">
    <source>
        <dbReference type="SAM" id="SignalP"/>
    </source>
</evidence>
<dbReference type="AlphaFoldDB" id="A0A1G8MY91"/>
<reference evidence="2 3" key="1">
    <citation type="submission" date="2016-10" db="EMBL/GenBank/DDBJ databases">
        <authorList>
            <person name="de Groot N.N."/>
        </authorList>
    </citation>
    <scope>NUCLEOTIDE SEQUENCE [LARGE SCALE GENOMIC DNA]</scope>
    <source>
        <strain evidence="3">P4B,CCM 7963,CECT 7998,DSM 25260,IBRC-M 10614,KCTC 13821</strain>
    </source>
</reference>
<keyword evidence="1" id="KW-0732">Signal</keyword>
<protein>
    <submittedName>
        <fullName evidence="2">Uncharacterized protein</fullName>
    </submittedName>
</protein>
<dbReference type="EMBL" id="FNDU01000011">
    <property type="protein sequence ID" value="SDI72777.1"/>
    <property type="molecule type" value="Genomic_DNA"/>
</dbReference>
<feature type="signal peptide" evidence="1">
    <location>
        <begin position="1"/>
        <end position="23"/>
    </location>
</feature>
<accession>A0A1G8MY91</accession>
<keyword evidence="3" id="KW-1185">Reference proteome</keyword>